<protein>
    <submittedName>
        <fullName evidence="1">Uncharacterized protein</fullName>
    </submittedName>
</protein>
<dbReference type="EMBL" id="DXCX01000064">
    <property type="protein sequence ID" value="HIY73547.1"/>
    <property type="molecule type" value="Genomic_DNA"/>
</dbReference>
<reference evidence="1" key="1">
    <citation type="journal article" date="2021" name="PeerJ">
        <title>Extensive microbial diversity within the chicken gut microbiome revealed by metagenomics and culture.</title>
        <authorList>
            <person name="Gilroy R."/>
            <person name="Ravi A."/>
            <person name="Getino M."/>
            <person name="Pursley I."/>
            <person name="Horton D.L."/>
            <person name="Alikhan N.F."/>
            <person name="Baker D."/>
            <person name="Gharbi K."/>
            <person name="Hall N."/>
            <person name="Watson M."/>
            <person name="Adriaenssens E.M."/>
            <person name="Foster-Nyarko E."/>
            <person name="Jarju S."/>
            <person name="Secka A."/>
            <person name="Antonio M."/>
            <person name="Oren A."/>
            <person name="Chaudhuri R.R."/>
            <person name="La Ragione R."/>
            <person name="Hildebrand F."/>
            <person name="Pallen M.J."/>
        </authorList>
    </citation>
    <scope>NUCLEOTIDE SEQUENCE</scope>
    <source>
        <strain evidence="1">CHK33-7979</strain>
    </source>
</reference>
<name>A0A9D1Z4A7_9FIRM</name>
<organism evidence="1 2">
    <name type="scientific">Candidatus Intestinimonas merdavium</name>
    <dbReference type="NCBI Taxonomy" id="2838622"/>
    <lineage>
        <taxon>Bacteria</taxon>
        <taxon>Bacillati</taxon>
        <taxon>Bacillota</taxon>
        <taxon>Clostridia</taxon>
        <taxon>Eubacteriales</taxon>
        <taxon>Intestinimonas</taxon>
    </lineage>
</organism>
<comment type="caution">
    <text evidence="1">The sequence shown here is derived from an EMBL/GenBank/DDBJ whole genome shotgun (WGS) entry which is preliminary data.</text>
</comment>
<dbReference type="Proteomes" id="UP000886824">
    <property type="component" value="Unassembled WGS sequence"/>
</dbReference>
<accession>A0A9D1Z4A7</accession>
<dbReference type="AlphaFoldDB" id="A0A9D1Z4A7"/>
<gene>
    <name evidence="1" type="ORF">H9826_06190</name>
</gene>
<reference evidence="1" key="2">
    <citation type="submission" date="2021-04" db="EMBL/GenBank/DDBJ databases">
        <authorList>
            <person name="Gilroy R."/>
        </authorList>
    </citation>
    <scope>NUCLEOTIDE SEQUENCE</scope>
    <source>
        <strain evidence="1">CHK33-7979</strain>
    </source>
</reference>
<sequence>METNYSISRPELLTVTQDGHSWRGADQLWYHDDWQQKAGCGPTTASMMASYLAQTRRDCASLYPSGSWEQGDVIALMEEMWNFVTPGKHGVNTTHLFVKGLTAFAAGKGVTLPLRELDIPRLRLARPTMDQCAAFLRSSLNADQPVAWLNLHRGEVEALDDWHWVIIIALEERRDGTELCTILDGGREYAVDFRLWFQTTKLGGGLVAPGSGV</sequence>
<evidence type="ECO:0000313" key="1">
    <source>
        <dbReference type="EMBL" id="HIY73547.1"/>
    </source>
</evidence>
<proteinExistence type="predicted"/>
<evidence type="ECO:0000313" key="2">
    <source>
        <dbReference type="Proteomes" id="UP000886824"/>
    </source>
</evidence>